<evidence type="ECO:0000256" key="2">
    <source>
        <dbReference type="RuleBase" id="RU362119"/>
    </source>
</evidence>
<keyword evidence="2" id="KW-0378">Hydrolase</keyword>
<dbReference type="GO" id="GO:0009166">
    <property type="term" value="P:nucleotide catabolic process"/>
    <property type="evidence" value="ECO:0007669"/>
    <property type="project" value="InterPro"/>
</dbReference>
<comment type="similarity">
    <text evidence="1 2">Belongs to the 5'-nucleotidase family.</text>
</comment>
<proteinExistence type="inferred from homology"/>
<dbReference type="SUPFAM" id="SSF56300">
    <property type="entry name" value="Metallo-dependent phosphatases"/>
    <property type="match status" value="1"/>
</dbReference>
<dbReference type="GO" id="GO:0016787">
    <property type="term" value="F:hydrolase activity"/>
    <property type="evidence" value="ECO:0007669"/>
    <property type="project" value="UniProtKB-KW"/>
</dbReference>
<accession>A0A2U3E4I7</accession>
<dbReference type="Proteomes" id="UP000245956">
    <property type="component" value="Unassembled WGS sequence"/>
</dbReference>
<reference evidence="4 5" key="1">
    <citation type="journal article" date="2016" name="Front. Microbiol.">
        <title>Genome and transcriptome sequences reveal the specific parasitism of the nematophagous Purpureocillium lilacinum 36-1.</title>
        <authorList>
            <person name="Xie J."/>
            <person name="Li S."/>
            <person name="Mo C."/>
            <person name="Xiao X."/>
            <person name="Peng D."/>
            <person name="Wang G."/>
            <person name="Xiao Y."/>
        </authorList>
    </citation>
    <scope>NUCLEOTIDE SEQUENCE [LARGE SCALE GENOMIC DNA]</scope>
    <source>
        <strain evidence="4 5">36-1</strain>
    </source>
</reference>
<dbReference type="Gene3D" id="3.90.780.10">
    <property type="entry name" value="5'-Nucleotidase, C-terminal domain"/>
    <property type="match status" value="1"/>
</dbReference>
<dbReference type="InterPro" id="IPR029052">
    <property type="entry name" value="Metallo-depent_PP-like"/>
</dbReference>
<name>A0A2U3E4I7_PURLI</name>
<dbReference type="Gene3D" id="3.60.21.10">
    <property type="match status" value="1"/>
</dbReference>
<keyword evidence="2" id="KW-0547">Nucleotide-binding</keyword>
<dbReference type="GO" id="GO:0000166">
    <property type="term" value="F:nucleotide binding"/>
    <property type="evidence" value="ECO:0007669"/>
    <property type="project" value="UniProtKB-KW"/>
</dbReference>
<dbReference type="Pfam" id="PF02872">
    <property type="entry name" value="5_nucleotid_C"/>
    <property type="match status" value="1"/>
</dbReference>
<dbReference type="SUPFAM" id="SSF55816">
    <property type="entry name" value="5'-nucleotidase (syn. UDP-sugar hydrolase), C-terminal domain"/>
    <property type="match status" value="1"/>
</dbReference>
<dbReference type="InterPro" id="IPR036907">
    <property type="entry name" value="5'-Nucleotdase_C_sf"/>
</dbReference>
<comment type="caution">
    <text evidence="4">The sequence shown here is derived from an EMBL/GenBank/DDBJ whole genome shotgun (WGS) entry which is preliminary data.</text>
</comment>
<dbReference type="PANTHER" id="PTHR11575:SF41">
    <property type="entry name" value="PUTATIVE (AFU_ORTHOLOGUE AFUA_1G01160)-RELATED"/>
    <property type="match status" value="1"/>
</dbReference>
<sequence length="610" mass="67615">MTLWVRLLKCLEAPYSPTFQYHISKQARIARFWTQLQLYRKKYAHSSPYTIFSGDVFSPSLEASILRGAHMVPLLRELKIDLACYGNHDFDFGEQRLSELTAETNFPWLLSNAFRRSSSTASDSCIGTKRRHSDGHLLAGAVRYHTAVLQGFKVGFFGLAGTDWPSNCRELPHCTITSPVDVSRACARHLRQTAKCDFVVALTHMRLAEDIEVSEALRTGPLQERVDLLLGGHDHELLRRYGGEVSAQGKNPMVIDCSQSGQDGLKGPVAEVPEARGDIRIVKSGSDWHSLSCVRLHVGRTPEGVAMLQSVAVEQILDLAAIQLDADALSESETRVRECLQGVNDRIDELGADPLVHTTVDLEGTGTIIRSSESNLGNMLADIVRAYYLVDIALVNSGSIRCGKVIRATASESQPSESDKPLTVRDLIEILPFDNALMVKRVTSDVLLEALENSFSDAHTDGRFFQYAGLTVVADWRKPEGSRVLEVWACPDKTKPETRSRICRGDGRSFTIAMIAFIAEGFDGYTCFKDQETLVTEEGAITDTQLLLRTLGYGHDEETNSHDEAVDEDEARFKRAREHIVTKWDRLGLPIVSPVIEGRIVTKGGRSVLT</sequence>
<feature type="domain" description="5'-Nucleotidase C-terminal" evidence="3">
    <location>
        <begin position="365"/>
        <end position="530"/>
    </location>
</feature>
<dbReference type="InterPro" id="IPR008334">
    <property type="entry name" value="5'-Nucleotdase_C"/>
</dbReference>
<evidence type="ECO:0000313" key="5">
    <source>
        <dbReference type="Proteomes" id="UP000245956"/>
    </source>
</evidence>
<dbReference type="PANTHER" id="PTHR11575">
    <property type="entry name" value="5'-NUCLEOTIDASE-RELATED"/>
    <property type="match status" value="1"/>
</dbReference>
<gene>
    <name evidence="4" type="ORF">PCL_01065</name>
</gene>
<dbReference type="PRINTS" id="PR01607">
    <property type="entry name" value="APYRASEFAMLY"/>
</dbReference>
<evidence type="ECO:0000313" key="4">
    <source>
        <dbReference type="EMBL" id="PWI69418.1"/>
    </source>
</evidence>
<dbReference type="AlphaFoldDB" id="A0A2U3E4I7"/>
<protein>
    <recommendedName>
        <fullName evidence="3">5'-Nucleotidase C-terminal domain-containing protein</fullName>
    </recommendedName>
</protein>
<dbReference type="EMBL" id="LCWV01000012">
    <property type="protein sequence ID" value="PWI69418.1"/>
    <property type="molecule type" value="Genomic_DNA"/>
</dbReference>
<dbReference type="InterPro" id="IPR006179">
    <property type="entry name" value="5_nucleotidase/apyrase"/>
</dbReference>
<evidence type="ECO:0000256" key="1">
    <source>
        <dbReference type="ARBA" id="ARBA00006654"/>
    </source>
</evidence>
<evidence type="ECO:0000259" key="3">
    <source>
        <dbReference type="Pfam" id="PF02872"/>
    </source>
</evidence>
<organism evidence="4 5">
    <name type="scientific">Purpureocillium lilacinum</name>
    <name type="common">Paecilomyces lilacinus</name>
    <dbReference type="NCBI Taxonomy" id="33203"/>
    <lineage>
        <taxon>Eukaryota</taxon>
        <taxon>Fungi</taxon>
        <taxon>Dikarya</taxon>
        <taxon>Ascomycota</taxon>
        <taxon>Pezizomycotina</taxon>
        <taxon>Sordariomycetes</taxon>
        <taxon>Hypocreomycetidae</taxon>
        <taxon>Hypocreales</taxon>
        <taxon>Ophiocordycipitaceae</taxon>
        <taxon>Purpureocillium</taxon>
    </lineage>
</organism>